<feature type="transmembrane region" description="Helical" evidence="1">
    <location>
        <begin position="103"/>
        <end position="125"/>
    </location>
</feature>
<dbReference type="Pfam" id="PF11374">
    <property type="entry name" value="DUF3176"/>
    <property type="match status" value="1"/>
</dbReference>
<dbReference type="AlphaFoldDB" id="A0AAV9HZA9"/>
<comment type="caution">
    <text evidence="2">The sequence shown here is derived from an EMBL/GenBank/DDBJ whole genome shotgun (WGS) entry which is preliminary data.</text>
</comment>
<dbReference type="InterPro" id="IPR021514">
    <property type="entry name" value="DUF3176"/>
</dbReference>
<feature type="non-terminal residue" evidence="2">
    <location>
        <position position="750"/>
    </location>
</feature>
<evidence type="ECO:0000313" key="3">
    <source>
        <dbReference type="Proteomes" id="UP001321749"/>
    </source>
</evidence>
<reference evidence="2" key="2">
    <citation type="submission" date="2023-06" db="EMBL/GenBank/DDBJ databases">
        <authorList>
            <consortium name="Lawrence Berkeley National Laboratory"/>
            <person name="Mondo S.J."/>
            <person name="Hensen N."/>
            <person name="Bonometti L."/>
            <person name="Westerberg I."/>
            <person name="Brannstrom I.O."/>
            <person name="Guillou S."/>
            <person name="Cros-Aarteil S."/>
            <person name="Calhoun S."/>
            <person name="Haridas S."/>
            <person name="Kuo A."/>
            <person name="Pangilinan J."/>
            <person name="Riley R."/>
            <person name="Labutti K."/>
            <person name="Andreopoulos B."/>
            <person name="Lipzen A."/>
            <person name="Chen C."/>
            <person name="Yanf M."/>
            <person name="Daum C."/>
            <person name="Ng V."/>
            <person name="Clum A."/>
            <person name="Steindorff A."/>
            <person name="Ohm R."/>
            <person name="Martin F."/>
            <person name="Silar P."/>
            <person name="Natvig D."/>
            <person name="Lalanne C."/>
            <person name="Gautier V."/>
            <person name="Ament-Velasquez S.L."/>
            <person name="Kruys A."/>
            <person name="Hutchinson M.I."/>
            <person name="Powell A.J."/>
            <person name="Barry K."/>
            <person name="Miller A.N."/>
            <person name="Grigoriev I.V."/>
            <person name="Debuchy R."/>
            <person name="Gladieux P."/>
            <person name="Thoren M.H."/>
            <person name="Johannesson H."/>
        </authorList>
    </citation>
    <scope>NUCLEOTIDE SEQUENCE</scope>
    <source>
        <strain evidence="2">PSN324</strain>
    </source>
</reference>
<sequence length="750" mass="82039">MGRHPSQASPQSLDKGIHSCHSHHHPIFFSVFGLCTPSNMHLSVAVMDSGTIQGNIYAAQHCNSSHLSDSTSSSSIRSENTVKSSTSLPEQSLHGIRGTIRAWIWELAAIGFAFAVVLATFITLAVGSGKDVPSWPLSLSLNSLISIYSTVLRALLFFILSEIISQGKWSWLTRSRRLRHLDDFDRASRGAWGSVKLLLVAYKAYVPSAAAVMMVTSLAIGPFSQQSIQTTTCVQKSREEALIPIAHRIIHDLQLTDDSGSANASANVQAETQRQLIQAVVSALTTPQGTAETAKLAFSCPTGNCTFPHLYNISYSSVGICSRCEDLTSFIEQSKTGPPQYYTLRDPLGKNVEISTTSERLTANSSTSEPSSIFNTTILSVSLRSCANLPGNKCPPRPQGSHMAQLDPRLSITGATCRLFGCIKRYRGEIVNGQLSESVAETTPLDSEPYFDISETDHSSTFVGVPNPCIFSGSGITLIDLSNASRPGFSADNSEPGIGPVKNSWRQFNNQSGIAIVALAPCVYEVDARWIEMLGKAIEMVLSGTCWFNNNQKYADIADDEGTLYPMDCNERWWLGGFAQNDNVTFQTISRRFEDISSSITNYMRGVGVGWETKSVRLSSGGLNVEISPQEYARGSAFTSTACTRFRWQWMLLPIGVTFSTFLLLIISVAQTLWNIDTPPAWKSSTLPLLFYGFKNHTEETSSAYWMSYREMADRADMVAAQYTTDMEDGKGGYGITVTQVIQEDKTAGH</sequence>
<feature type="transmembrane region" description="Helical" evidence="1">
    <location>
        <begin position="145"/>
        <end position="164"/>
    </location>
</feature>
<dbReference type="Proteomes" id="UP001321749">
    <property type="component" value="Unassembled WGS sequence"/>
</dbReference>
<dbReference type="PANTHER" id="PTHR35394:SF5">
    <property type="entry name" value="DUF3176 DOMAIN-CONTAINING PROTEIN"/>
    <property type="match status" value="1"/>
</dbReference>
<evidence type="ECO:0000313" key="2">
    <source>
        <dbReference type="EMBL" id="KAK4465330.1"/>
    </source>
</evidence>
<dbReference type="PANTHER" id="PTHR35394">
    <property type="entry name" value="DUF3176 DOMAIN-CONTAINING PROTEIN"/>
    <property type="match status" value="1"/>
</dbReference>
<gene>
    <name evidence="2" type="ORF">QBC42DRAFT_261569</name>
</gene>
<name>A0AAV9HZA9_9PEZI</name>
<evidence type="ECO:0000256" key="1">
    <source>
        <dbReference type="SAM" id="Phobius"/>
    </source>
</evidence>
<organism evidence="2 3">
    <name type="scientific">Cladorrhinum samala</name>
    <dbReference type="NCBI Taxonomy" id="585594"/>
    <lineage>
        <taxon>Eukaryota</taxon>
        <taxon>Fungi</taxon>
        <taxon>Dikarya</taxon>
        <taxon>Ascomycota</taxon>
        <taxon>Pezizomycotina</taxon>
        <taxon>Sordariomycetes</taxon>
        <taxon>Sordariomycetidae</taxon>
        <taxon>Sordariales</taxon>
        <taxon>Podosporaceae</taxon>
        <taxon>Cladorrhinum</taxon>
    </lineage>
</organism>
<reference evidence="2" key="1">
    <citation type="journal article" date="2023" name="Mol. Phylogenet. Evol.">
        <title>Genome-scale phylogeny and comparative genomics of the fungal order Sordariales.</title>
        <authorList>
            <person name="Hensen N."/>
            <person name="Bonometti L."/>
            <person name="Westerberg I."/>
            <person name="Brannstrom I.O."/>
            <person name="Guillou S."/>
            <person name="Cros-Aarteil S."/>
            <person name="Calhoun S."/>
            <person name="Haridas S."/>
            <person name="Kuo A."/>
            <person name="Mondo S."/>
            <person name="Pangilinan J."/>
            <person name="Riley R."/>
            <person name="LaButti K."/>
            <person name="Andreopoulos B."/>
            <person name="Lipzen A."/>
            <person name="Chen C."/>
            <person name="Yan M."/>
            <person name="Daum C."/>
            <person name="Ng V."/>
            <person name="Clum A."/>
            <person name="Steindorff A."/>
            <person name="Ohm R.A."/>
            <person name="Martin F."/>
            <person name="Silar P."/>
            <person name="Natvig D.O."/>
            <person name="Lalanne C."/>
            <person name="Gautier V."/>
            <person name="Ament-Velasquez S.L."/>
            <person name="Kruys A."/>
            <person name="Hutchinson M.I."/>
            <person name="Powell A.J."/>
            <person name="Barry K."/>
            <person name="Miller A.N."/>
            <person name="Grigoriev I.V."/>
            <person name="Debuchy R."/>
            <person name="Gladieux P."/>
            <person name="Hiltunen Thoren M."/>
            <person name="Johannesson H."/>
        </authorList>
    </citation>
    <scope>NUCLEOTIDE SEQUENCE</scope>
    <source>
        <strain evidence="2">PSN324</strain>
    </source>
</reference>
<protein>
    <submittedName>
        <fullName evidence="2">Uncharacterized protein</fullName>
    </submittedName>
</protein>
<keyword evidence="3" id="KW-1185">Reference proteome</keyword>
<dbReference type="EMBL" id="MU864940">
    <property type="protein sequence ID" value="KAK4465330.1"/>
    <property type="molecule type" value="Genomic_DNA"/>
</dbReference>
<feature type="transmembrane region" description="Helical" evidence="1">
    <location>
        <begin position="648"/>
        <end position="674"/>
    </location>
</feature>
<keyword evidence="1" id="KW-0812">Transmembrane</keyword>
<proteinExistence type="predicted"/>
<keyword evidence="1" id="KW-1133">Transmembrane helix</keyword>
<feature type="transmembrane region" description="Helical" evidence="1">
    <location>
        <begin position="204"/>
        <end position="223"/>
    </location>
</feature>
<accession>A0AAV9HZA9</accession>
<keyword evidence="1" id="KW-0472">Membrane</keyword>